<accession>A0A1Z5IDT4</accession>
<gene>
    <name evidence="9 10" type="primary">secE</name>
    <name evidence="10" type="ORF">IWT30_01807</name>
</gene>
<dbReference type="Proteomes" id="UP000198374">
    <property type="component" value="Unassembled WGS sequence"/>
</dbReference>
<dbReference type="GO" id="GO:0009306">
    <property type="term" value="P:protein secretion"/>
    <property type="evidence" value="ECO:0007669"/>
    <property type="project" value="UniProtKB-UniRule"/>
</dbReference>
<keyword evidence="7 9" id="KW-0811">Translocation</keyword>
<dbReference type="Pfam" id="PF00584">
    <property type="entry name" value="SecE"/>
    <property type="match status" value="1"/>
</dbReference>
<dbReference type="EMBL" id="BCMF01000008">
    <property type="protein sequence ID" value="GAW99835.1"/>
    <property type="molecule type" value="Genomic_DNA"/>
</dbReference>
<dbReference type="RefSeq" id="WP_089109622.1">
    <property type="nucleotide sequence ID" value="NZ_BCMF01000008.1"/>
</dbReference>
<evidence type="ECO:0000256" key="7">
    <source>
        <dbReference type="ARBA" id="ARBA00023010"/>
    </source>
</evidence>
<dbReference type="InterPro" id="IPR001901">
    <property type="entry name" value="Translocase_SecE/Sec61-g"/>
</dbReference>
<keyword evidence="4 9" id="KW-0812">Transmembrane</keyword>
<proteinExistence type="inferred from homology"/>
<dbReference type="GO" id="GO:0065002">
    <property type="term" value="P:intracellular protein transmembrane transport"/>
    <property type="evidence" value="ECO:0007669"/>
    <property type="project" value="UniProtKB-UniRule"/>
</dbReference>
<comment type="caution">
    <text evidence="10">The sequence shown here is derived from an EMBL/GenBank/DDBJ whole genome shotgun (WGS) entry which is preliminary data.</text>
</comment>
<evidence type="ECO:0000313" key="10">
    <source>
        <dbReference type="EMBL" id="GAW99835.1"/>
    </source>
</evidence>
<dbReference type="HAMAP" id="MF_00422">
    <property type="entry name" value="SecE"/>
    <property type="match status" value="1"/>
</dbReference>
<feature type="transmembrane region" description="Helical" evidence="9">
    <location>
        <begin position="29"/>
        <end position="50"/>
    </location>
</feature>
<comment type="subcellular location">
    <subcellularLocation>
        <location evidence="9">Cell membrane</location>
        <topology evidence="9">Single-pass membrane protein</topology>
    </subcellularLocation>
    <subcellularLocation>
        <location evidence="1">Membrane</location>
    </subcellularLocation>
</comment>
<protein>
    <recommendedName>
        <fullName evidence="9">Protein translocase subunit SecE</fullName>
    </recommendedName>
</protein>
<dbReference type="GO" id="GO:0005886">
    <property type="term" value="C:plasma membrane"/>
    <property type="evidence" value="ECO:0007669"/>
    <property type="project" value="UniProtKB-SubCell"/>
</dbReference>
<evidence type="ECO:0000256" key="2">
    <source>
        <dbReference type="ARBA" id="ARBA00022448"/>
    </source>
</evidence>
<comment type="similarity">
    <text evidence="9">Belongs to the SecE/SEC61-gamma family.</text>
</comment>
<dbReference type="GO" id="GO:0043952">
    <property type="term" value="P:protein transport by the Sec complex"/>
    <property type="evidence" value="ECO:0007669"/>
    <property type="project" value="UniProtKB-UniRule"/>
</dbReference>
<dbReference type="InterPro" id="IPR038379">
    <property type="entry name" value="SecE_sf"/>
</dbReference>
<dbReference type="NCBIfam" id="TIGR00964">
    <property type="entry name" value="secE_bact"/>
    <property type="match status" value="1"/>
</dbReference>
<sequence>MHFFRFLVAVKDEMKQVSWPDAKQTRKDTSSVIVVAVSMAIFLGIIDYLVQIGLKFLA</sequence>
<evidence type="ECO:0000256" key="9">
    <source>
        <dbReference type="HAMAP-Rule" id="MF_00422"/>
    </source>
</evidence>
<evidence type="ECO:0000256" key="3">
    <source>
        <dbReference type="ARBA" id="ARBA00022475"/>
    </source>
</evidence>
<keyword evidence="5 9" id="KW-0653">Protein transport</keyword>
<dbReference type="GO" id="GO:0008320">
    <property type="term" value="F:protein transmembrane transporter activity"/>
    <property type="evidence" value="ECO:0007669"/>
    <property type="project" value="UniProtKB-UniRule"/>
</dbReference>
<dbReference type="GO" id="GO:0006605">
    <property type="term" value="P:protein targeting"/>
    <property type="evidence" value="ECO:0007669"/>
    <property type="project" value="UniProtKB-UniRule"/>
</dbReference>
<reference evidence="10 11" key="1">
    <citation type="submission" date="2015-11" db="EMBL/GenBank/DDBJ databases">
        <title>Draft genome sequences of new species of the genus Lactobacillus isolated from orchardgrass silage.</title>
        <authorList>
            <person name="Tohno M."/>
            <person name="Tanizawa Y."/>
            <person name="Arita M."/>
        </authorList>
    </citation>
    <scope>NUCLEOTIDE SEQUENCE [LARGE SCALE GENOMIC DNA]</scope>
    <source>
        <strain evidence="10 11">IWT30</strain>
    </source>
</reference>
<keyword evidence="3 9" id="KW-1003">Cell membrane</keyword>
<evidence type="ECO:0000313" key="11">
    <source>
        <dbReference type="Proteomes" id="UP000198374"/>
    </source>
</evidence>
<keyword evidence="6 9" id="KW-1133">Transmembrane helix</keyword>
<keyword evidence="2 9" id="KW-0813">Transport</keyword>
<evidence type="ECO:0000256" key="4">
    <source>
        <dbReference type="ARBA" id="ARBA00022692"/>
    </source>
</evidence>
<keyword evidence="11" id="KW-1185">Reference proteome</keyword>
<evidence type="ECO:0000256" key="6">
    <source>
        <dbReference type="ARBA" id="ARBA00022989"/>
    </source>
</evidence>
<keyword evidence="8 9" id="KW-0472">Membrane</keyword>
<dbReference type="PANTHER" id="PTHR33910:SF1">
    <property type="entry name" value="PROTEIN TRANSLOCASE SUBUNIT SECE"/>
    <property type="match status" value="1"/>
</dbReference>
<dbReference type="Gene3D" id="1.20.5.1030">
    <property type="entry name" value="Preprotein translocase secy subunit"/>
    <property type="match status" value="1"/>
</dbReference>
<dbReference type="PANTHER" id="PTHR33910">
    <property type="entry name" value="PROTEIN TRANSLOCASE SUBUNIT SECE"/>
    <property type="match status" value="1"/>
</dbReference>
<dbReference type="AlphaFoldDB" id="A0A1Z5IDT4"/>
<dbReference type="InterPro" id="IPR005807">
    <property type="entry name" value="SecE_bac"/>
</dbReference>
<comment type="subunit">
    <text evidence="9">Component of the Sec protein translocase complex. Heterotrimer consisting of SecY, SecE and SecG subunits. The heterotrimers can form oligomers, although 1 heterotrimer is thought to be able to translocate proteins. Interacts with the ribosome. Interacts with SecDF, and other proteins may be involved. Interacts with SecA.</text>
</comment>
<comment type="function">
    <text evidence="9">Essential subunit of the Sec protein translocation channel SecYEG. Clamps together the 2 halves of SecY. May contact the channel plug during translocation.</text>
</comment>
<organism evidence="10 11">
    <name type="scientific">Secundilactobacillus mixtipabuli</name>
    <dbReference type="NCBI Taxonomy" id="1435342"/>
    <lineage>
        <taxon>Bacteria</taxon>
        <taxon>Bacillati</taxon>
        <taxon>Bacillota</taxon>
        <taxon>Bacilli</taxon>
        <taxon>Lactobacillales</taxon>
        <taxon>Lactobacillaceae</taxon>
        <taxon>Secundilactobacillus</taxon>
    </lineage>
</organism>
<name>A0A1Z5IDT4_9LACO</name>
<evidence type="ECO:0000256" key="5">
    <source>
        <dbReference type="ARBA" id="ARBA00022927"/>
    </source>
</evidence>
<evidence type="ECO:0000256" key="8">
    <source>
        <dbReference type="ARBA" id="ARBA00023136"/>
    </source>
</evidence>
<evidence type="ECO:0000256" key="1">
    <source>
        <dbReference type="ARBA" id="ARBA00004370"/>
    </source>
</evidence>